<name>A0A0N4WNU9_HAEPC</name>
<dbReference type="OrthoDB" id="6618337at2759"/>
<evidence type="ECO:0000313" key="6">
    <source>
        <dbReference type="Proteomes" id="UP000268014"/>
    </source>
</evidence>
<protein>
    <submittedName>
        <fullName evidence="7">Dynactin domain-containing protein</fullName>
    </submittedName>
</protein>
<dbReference type="Proteomes" id="UP000268014">
    <property type="component" value="Unassembled WGS sequence"/>
</dbReference>
<evidence type="ECO:0000259" key="4">
    <source>
        <dbReference type="Pfam" id="PF24615"/>
    </source>
</evidence>
<feature type="coiled-coil region" evidence="1">
    <location>
        <begin position="106"/>
        <end position="133"/>
    </location>
</feature>
<reference evidence="5 6" key="2">
    <citation type="submission" date="2018-11" db="EMBL/GenBank/DDBJ databases">
        <authorList>
            <consortium name="Pathogen Informatics"/>
        </authorList>
    </citation>
    <scope>NUCLEOTIDE SEQUENCE [LARGE SCALE GENOMIC DNA]</scope>
    <source>
        <strain evidence="5 6">MHpl1</strain>
    </source>
</reference>
<dbReference type="Pfam" id="PF24611">
    <property type="entry name" value="Spectrin_Anc-1"/>
    <property type="match status" value="1"/>
</dbReference>
<feature type="compositionally biased region" description="Basic and acidic residues" evidence="2">
    <location>
        <begin position="62"/>
        <end position="79"/>
    </location>
</feature>
<organism evidence="7">
    <name type="scientific">Haemonchus placei</name>
    <name type="common">Barber's pole worm</name>
    <dbReference type="NCBI Taxonomy" id="6290"/>
    <lineage>
        <taxon>Eukaryota</taxon>
        <taxon>Metazoa</taxon>
        <taxon>Ecdysozoa</taxon>
        <taxon>Nematoda</taxon>
        <taxon>Chromadorea</taxon>
        <taxon>Rhabditida</taxon>
        <taxon>Rhabditina</taxon>
        <taxon>Rhabditomorpha</taxon>
        <taxon>Strongyloidea</taxon>
        <taxon>Trichostrongylidae</taxon>
        <taxon>Haemonchus</taxon>
    </lineage>
</organism>
<keyword evidence="6" id="KW-1185">Reference proteome</keyword>
<proteinExistence type="predicted"/>
<evidence type="ECO:0000259" key="3">
    <source>
        <dbReference type="Pfam" id="PF24611"/>
    </source>
</evidence>
<evidence type="ECO:0000256" key="1">
    <source>
        <dbReference type="SAM" id="Coils"/>
    </source>
</evidence>
<gene>
    <name evidence="5" type="ORF">HPLM_LOCUS12982</name>
</gene>
<dbReference type="InterPro" id="IPR057134">
    <property type="entry name" value="Spectrin_Anc-1_3"/>
</dbReference>
<dbReference type="Pfam" id="PF24615">
    <property type="entry name" value="Spectrin_Anc-1_2"/>
    <property type="match status" value="1"/>
</dbReference>
<evidence type="ECO:0000256" key="2">
    <source>
        <dbReference type="SAM" id="MobiDB-lite"/>
    </source>
</evidence>
<dbReference type="STRING" id="6290.A0A0N4WNU9"/>
<reference evidence="7" key="1">
    <citation type="submission" date="2017-02" db="UniProtKB">
        <authorList>
            <consortium name="WormBaseParasite"/>
        </authorList>
    </citation>
    <scope>IDENTIFICATION</scope>
</reference>
<accession>A0A0N4WNU9</accession>
<dbReference type="EMBL" id="UZAF01018043">
    <property type="protein sequence ID" value="VDO47412.1"/>
    <property type="molecule type" value="Genomic_DNA"/>
</dbReference>
<feature type="domain" description="Nuclear anchorage protein 1 spectrin-like repeat" evidence="3">
    <location>
        <begin position="210"/>
        <end position="322"/>
    </location>
</feature>
<dbReference type="AlphaFoldDB" id="A0A0N4WNU9"/>
<feature type="domain" description="Nuclear anchorage protein 1 spectrin repeat" evidence="4">
    <location>
        <begin position="37"/>
        <end position="130"/>
    </location>
</feature>
<evidence type="ECO:0000313" key="5">
    <source>
        <dbReference type="EMBL" id="VDO47412.1"/>
    </source>
</evidence>
<feature type="region of interest" description="Disordered" evidence="2">
    <location>
        <begin position="58"/>
        <end position="79"/>
    </location>
</feature>
<keyword evidence="1" id="KW-0175">Coiled coil</keyword>
<dbReference type="InterPro" id="IPR057133">
    <property type="entry name" value="Spectrin_Anc-1_2"/>
</dbReference>
<evidence type="ECO:0000313" key="7">
    <source>
        <dbReference type="WBParaSite" id="HPLM_0001299001-mRNA-1"/>
    </source>
</evidence>
<dbReference type="WBParaSite" id="HPLM_0001299001-mRNA-1">
    <property type="protein sequence ID" value="HPLM_0001299001-mRNA-1"/>
    <property type="gene ID" value="HPLM_0001299001"/>
</dbReference>
<sequence length="392" mass="44998">MQTIPANDATEELRQRSAWDLSKLRDLLRRLGDSVGDKLAALAAFNVARKDAEDQLSVIDGRGTDEETPEDLRKDEDSLKRLHQSISQIDRGKLDEDQRNEFCLLLERISRTLALLKQRRSDKEKEIARREADEALRNLITPISVRLVELVNEADRLLEDKEGVPTQYRLTAEEIINECKKAGEILRDAPATHPSVNMLEAALTSAERVVPVLHERANIWDMFTRVRDEATKMLESVDANLPRLQPGAALLSTSEGEALLNYLKDMYGDIERLRTAEKQLNELAVLLRPLLQVQQEIRFFTVDQENTEKHYEEIAERVAAELTAEAQLNRTLEILTSELNQCSEELTSIDGRKDRLVRFIFFTNKYRSHHCKSLVFPTTLRILHEGEKFEMD</sequence>